<dbReference type="AlphaFoldDB" id="V4PNB2"/>
<dbReference type="SMART" id="SM01007">
    <property type="entry name" value="Aldolase_II"/>
    <property type="match status" value="1"/>
</dbReference>
<accession>V4PNB2</accession>
<dbReference type="GO" id="GO:0005856">
    <property type="term" value="C:cytoskeleton"/>
    <property type="evidence" value="ECO:0007669"/>
    <property type="project" value="TreeGrafter"/>
</dbReference>
<dbReference type="SUPFAM" id="SSF53639">
    <property type="entry name" value="AraD/HMP-PK domain-like"/>
    <property type="match status" value="1"/>
</dbReference>
<organism evidence="3 4">
    <name type="scientific">Asticcacaulis benevestitus DSM 16100 = ATCC BAA-896</name>
    <dbReference type="NCBI Taxonomy" id="1121022"/>
    <lineage>
        <taxon>Bacteria</taxon>
        <taxon>Pseudomonadati</taxon>
        <taxon>Pseudomonadota</taxon>
        <taxon>Alphaproteobacteria</taxon>
        <taxon>Caulobacterales</taxon>
        <taxon>Caulobacteraceae</taxon>
        <taxon>Asticcacaulis</taxon>
    </lineage>
</organism>
<name>V4PNB2_9CAUL</name>
<keyword evidence="4" id="KW-1185">Reference proteome</keyword>
<dbReference type="Gene3D" id="3.40.225.10">
    <property type="entry name" value="Class II aldolase/adducin N-terminal domain"/>
    <property type="match status" value="1"/>
</dbReference>
<evidence type="ECO:0000313" key="3">
    <source>
        <dbReference type="EMBL" id="ESQ88774.1"/>
    </source>
</evidence>
<dbReference type="OrthoDB" id="5291399at2"/>
<dbReference type="PANTHER" id="PTHR10672">
    <property type="entry name" value="ADDUCIN"/>
    <property type="match status" value="1"/>
</dbReference>
<dbReference type="NCBIfam" id="NF005451">
    <property type="entry name" value="PRK07044.1"/>
    <property type="match status" value="1"/>
</dbReference>
<dbReference type="STRING" id="1121022.GCA_000376105_03396"/>
<dbReference type="InterPro" id="IPR036409">
    <property type="entry name" value="Aldolase_II/adducin_N_sf"/>
</dbReference>
<comment type="similarity">
    <text evidence="1">Belongs to the aldolase class II family.</text>
</comment>
<evidence type="ECO:0000256" key="1">
    <source>
        <dbReference type="ARBA" id="ARBA00037961"/>
    </source>
</evidence>
<sequence>MAHDDQAHIRADMSDIEWKSRCDLAALYRLAALFGWDDLIFTHISARIAAKDSWVKQADGAYLPSETDHFLINPYGIFFNEMKASDLVKVDISGKMVRDVPVMINPAGFTIHSAIHGALTDAHFVLHLHTDHMTAVSAQKEGLLPLTQNALLLRPQLAYHDYEGVALELEERGRIVADIGQKRILMLRNHGTLTWGTTAAEAFTIMYFLEQACRQQVMALSVGRDGVLEVGQAVQDKVAPLSGGIGFVGALVWPGLMRKLNREAPGYDA</sequence>
<dbReference type="RefSeq" id="WP_018083072.1">
    <property type="nucleotide sequence ID" value="NZ_AQWM01000023.1"/>
</dbReference>
<dbReference type="Pfam" id="PF00596">
    <property type="entry name" value="Aldolase_II"/>
    <property type="match status" value="1"/>
</dbReference>
<comment type="caution">
    <text evidence="3">The sequence shown here is derived from an EMBL/GenBank/DDBJ whole genome shotgun (WGS) entry which is preliminary data.</text>
</comment>
<protein>
    <recommendedName>
        <fullName evidence="2">Class II aldolase/adducin N-terminal domain-containing protein</fullName>
    </recommendedName>
</protein>
<dbReference type="Proteomes" id="UP000017837">
    <property type="component" value="Unassembled WGS sequence"/>
</dbReference>
<dbReference type="eggNOG" id="COG0235">
    <property type="taxonomic scope" value="Bacteria"/>
</dbReference>
<dbReference type="GO" id="GO:0051015">
    <property type="term" value="F:actin filament binding"/>
    <property type="evidence" value="ECO:0007669"/>
    <property type="project" value="TreeGrafter"/>
</dbReference>
<feature type="domain" description="Class II aldolase/adducin N-terminal" evidence="2">
    <location>
        <begin position="22"/>
        <end position="217"/>
    </location>
</feature>
<gene>
    <name evidence="3" type="ORF">ABENE_15355</name>
</gene>
<evidence type="ECO:0000259" key="2">
    <source>
        <dbReference type="SMART" id="SM01007"/>
    </source>
</evidence>
<dbReference type="EMBL" id="AWGB01000034">
    <property type="protein sequence ID" value="ESQ88774.1"/>
    <property type="molecule type" value="Genomic_DNA"/>
</dbReference>
<evidence type="ECO:0000313" key="4">
    <source>
        <dbReference type="Proteomes" id="UP000017837"/>
    </source>
</evidence>
<reference evidence="3 4" key="1">
    <citation type="journal article" date="2014" name="Nature">
        <title>Sequential evolution of bacterial morphology by co-option of a developmental regulator.</title>
        <authorList>
            <person name="Jiang C."/>
            <person name="Brown P.J."/>
            <person name="Ducret A."/>
            <person name="Brun Y.V."/>
        </authorList>
    </citation>
    <scope>NUCLEOTIDE SEQUENCE [LARGE SCALE GENOMIC DNA]</scope>
    <source>
        <strain evidence="3 4">DSM 16100</strain>
    </source>
</reference>
<dbReference type="PANTHER" id="PTHR10672:SF3">
    <property type="entry name" value="PROTEIN HU-LI TAI SHAO"/>
    <property type="match status" value="1"/>
</dbReference>
<dbReference type="InterPro" id="IPR001303">
    <property type="entry name" value="Aldolase_II/adducin_N"/>
</dbReference>
<dbReference type="InterPro" id="IPR051017">
    <property type="entry name" value="Aldolase-II_Adducin_sf"/>
</dbReference>
<dbReference type="PATRIC" id="fig|1121022.4.peg.3127"/>
<proteinExistence type="inferred from homology"/>